<proteinExistence type="predicted"/>
<evidence type="ECO:0000259" key="1">
    <source>
        <dbReference type="Pfam" id="PF26647"/>
    </source>
</evidence>
<dbReference type="Proteomes" id="UP000800235">
    <property type="component" value="Unassembled WGS sequence"/>
</dbReference>
<dbReference type="OrthoDB" id="5600002at2759"/>
<dbReference type="PANTHER" id="PTHR42085">
    <property type="entry name" value="F-BOX DOMAIN-CONTAINING PROTEIN"/>
    <property type="match status" value="1"/>
</dbReference>
<sequence length="279" mass="31580">MSYYFFHNDRPPPISPPYPITLWAIKTNRDAGLPFNSAHPEMYYGSGAMYPPFPPAMLPPPEIQDSQSVTHEDQLFAYRKKCNATTKKGSSCSKRASDAEDGYLPVCRKHGSVNIRAAYCEGVDDSNTPCRLLVRLDLPYFPRCALHLDDLPYRCSILKLPTELRCQIFSYLIPQHDLSSDQNENTSEIANYSSIVKVCRQFSSEAMHMLFENVNFIFRVDASGLYLLGSPLTRGAGGTLQNAPFAERFPFHLLRKITIDVMHRNSGYVCLFPLTPHFP</sequence>
<protein>
    <recommendedName>
        <fullName evidence="1">Probable treble clef zinc finger domain-containing protein</fullName>
    </recommendedName>
</protein>
<dbReference type="Pfam" id="PF26647">
    <property type="entry name" value="zf_Tbcl_3"/>
    <property type="match status" value="1"/>
</dbReference>
<evidence type="ECO:0000313" key="2">
    <source>
        <dbReference type="EMBL" id="KAF2425687.1"/>
    </source>
</evidence>
<dbReference type="AlphaFoldDB" id="A0A9P4NKE2"/>
<reference evidence="2" key="1">
    <citation type="journal article" date="2020" name="Stud. Mycol.">
        <title>101 Dothideomycetes genomes: a test case for predicting lifestyles and emergence of pathogens.</title>
        <authorList>
            <person name="Haridas S."/>
            <person name="Albert R."/>
            <person name="Binder M."/>
            <person name="Bloem J."/>
            <person name="Labutti K."/>
            <person name="Salamov A."/>
            <person name="Andreopoulos B."/>
            <person name="Baker S."/>
            <person name="Barry K."/>
            <person name="Bills G."/>
            <person name="Bluhm B."/>
            <person name="Cannon C."/>
            <person name="Castanera R."/>
            <person name="Culley D."/>
            <person name="Daum C."/>
            <person name="Ezra D."/>
            <person name="Gonzalez J."/>
            <person name="Henrissat B."/>
            <person name="Kuo A."/>
            <person name="Liang C."/>
            <person name="Lipzen A."/>
            <person name="Lutzoni F."/>
            <person name="Magnuson J."/>
            <person name="Mondo S."/>
            <person name="Nolan M."/>
            <person name="Ohm R."/>
            <person name="Pangilinan J."/>
            <person name="Park H.-J."/>
            <person name="Ramirez L."/>
            <person name="Alfaro M."/>
            <person name="Sun H."/>
            <person name="Tritt A."/>
            <person name="Yoshinaga Y."/>
            <person name="Zwiers L.-H."/>
            <person name="Turgeon B."/>
            <person name="Goodwin S."/>
            <person name="Spatafora J."/>
            <person name="Crous P."/>
            <person name="Grigoriev I."/>
        </authorList>
    </citation>
    <scope>NUCLEOTIDE SEQUENCE</scope>
    <source>
        <strain evidence="2">CBS 130266</strain>
    </source>
</reference>
<name>A0A9P4NKE2_9PEZI</name>
<gene>
    <name evidence="2" type="ORF">EJ08DRAFT_395399</name>
</gene>
<dbReference type="InterPro" id="IPR038883">
    <property type="entry name" value="AN11006-like"/>
</dbReference>
<dbReference type="PANTHER" id="PTHR42085:SF1">
    <property type="entry name" value="F-BOX DOMAIN-CONTAINING PROTEIN"/>
    <property type="match status" value="1"/>
</dbReference>
<organism evidence="2 3">
    <name type="scientific">Tothia fuscella</name>
    <dbReference type="NCBI Taxonomy" id="1048955"/>
    <lineage>
        <taxon>Eukaryota</taxon>
        <taxon>Fungi</taxon>
        <taxon>Dikarya</taxon>
        <taxon>Ascomycota</taxon>
        <taxon>Pezizomycotina</taxon>
        <taxon>Dothideomycetes</taxon>
        <taxon>Pleosporomycetidae</taxon>
        <taxon>Venturiales</taxon>
        <taxon>Cylindrosympodiaceae</taxon>
        <taxon>Tothia</taxon>
    </lineage>
</organism>
<dbReference type="EMBL" id="MU007068">
    <property type="protein sequence ID" value="KAF2425687.1"/>
    <property type="molecule type" value="Genomic_DNA"/>
</dbReference>
<evidence type="ECO:0000313" key="3">
    <source>
        <dbReference type="Proteomes" id="UP000800235"/>
    </source>
</evidence>
<accession>A0A9P4NKE2</accession>
<dbReference type="InterPro" id="IPR058251">
    <property type="entry name" value="zf_Tbcl_3"/>
</dbReference>
<keyword evidence="3" id="KW-1185">Reference proteome</keyword>
<feature type="domain" description="Probable treble clef zinc finger" evidence="1">
    <location>
        <begin position="78"/>
        <end position="111"/>
    </location>
</feature>
<comment type="caution">
    <text evidence="2">The sequence shown here is derived from an EMBL/GenBank/DDBJ whole genome shotgun (WGS) entry which is preliminary data.</text>
</comment>